<organism evidence="1 2">
    <name type="scientific">Asaia siamensis</name>
    <dbReference type="NCBI Taxonomy" id="110479"/>
    <lineage>
        <taxon>Bacteria</taxon>
        <taxon>Pseudomonadati</taxon>
        <taxon>Pseudomonadota</taxon>
        <taxon>Alphaproteobacteria</taxon>
        <taxon>Acetobacterales</taxon>
        <taxon>Acetobacteraceae</taxon>
        <taxon>Asaia</taxon>
    </lineage>
</organism>
<reference evidence="2" key="1">
    <citation type="journal article" date="2019" name="Int. J. Syst. Evol. Microbiol.">
        <title>The Global Catalogue of Microorganisms (GCM) 10K type strain sequencing project: providing services to taxonomists for standard genome sequencing and annotation.</title>
        <authorList>
            <consortium name="The Broad Institute Genomics Platform"/>
            <consortium name="The Broad Institute Genome Sequencing Center for Infectious Disease"/>
            <person name="Wu L."/>
            <person name="Ma J."/>
        </authorList>
    </citation>
    <scope>NUCLEOTIDE SEQUENCE [LARGE SCALE GENOMIC DNA]</scope>
    <source>
        <strain evidence="2">CCM 7132</strain>
    </source>
</reference>
<keyword evidence="2" id="KW-1185">Reference proteome</keyword>
<gene>
    <name evidence="1" type="ORF">GCM10007207_05810</name>
</gene>
<evidence type="ECO:0000313" key="1">
    <source>
        <dbReference type="EMBL" id="GGC23335.1"/>
    </source>
</evidence>
<proteinExistence type="predicted"/>
<accession>A0ABQ1LGE1</accession>
<comment type="caution">
    <text evidence="1">The sequence shown here is derived from an EMBL/GenBank/DDBJ whole genome shotgun (WGS) entry which is preliminary data.</text>
</comment>
<evidence type="ECO:0008006" key="3">
    <source>
        <dbReference type="Google" id="ProtNLM"/>
    </source>
</evidence>
<name>A0ABQ1LGE1_9PROT</name>
<dbReference type="Proteomes" id="UP000637769">
    <property type="component" value="Unassembled WGS sequence"/>
</dbReference>
<evidence type="ECO:0000313" key="2">
    <source>
        <dbReference type="Proteomes" id="UP000637769"/>
    </source>
</evidence>
<dbReference type="EMBL" id="BMCH01000001">
    <property type="protein sequence ID" value="GGC23335.1"/>
    <property type="molecule type" value="Genomic_DNA"/>
</dbReference>
<sequence>MIVMEIDQGAQPIKGADFMAQKIEMDDRKTRKPSDKYRERRFAAIARSHDNQSRTEHPE</sequence>
<protein>
    <recommendedName>
        <fullName evidence="3">Transposase</fullName>
    </recommendedName>
</protein>